<dbReference type="Proteomes" id="UP000078503">
    <property type="component" value="Unassembled WGS sequence"/>
</dbReference>
<reference evidence="3 4" key="1">
    <citation type="submission" date="2016-03" db="EMBL/GenBank/DDBJ databases">
        <title>Photobacterium proteolyticum sp. nov. a protease producing bacterium isolated from ocean sediments of Laizhou Bay.</title>
        <authorList>
            <person name="Li Y."/>
        </authorList>
    </citation>
    <scope>NUCLEOTIDE SEQUENCE [LARGE SCALE GENOMIC DNA]</scope>
    <source>
        <strain evidence="3 4">R-40508</strain>
    </source>
</reference>
<evidence type="ECO:0000256" key="2">
    <source>
        <dbReference type="SAM" id="SignalP"/>
    </source>
</evidence>
<evidence type="ECO:0000313" key="4">
    <source>
        <dbReference type="Proteomes" id="UP000078503"/>
    </source>
</evidence>
<dbReference type="InterPro" id="IPR021928">
    <property type="entry name" value="DUF3541"/>
</dbReference>
<evidence type="ECO:0000313" key="3">
    <source>
        <dbReference type="EMBL" id="OAN13718.1"/>
    </source>
</evidence>
<dbReference type="Pfam" id="PF12060">
    <property type="entry name" value="DUF3541"/>
    <property type="match status" value="1"/>
</dbReference>
<evidence type="ECO:0000256" key="1">
    <source>
        <dbReference type="SAM" id="MobiDB-lite"/>
    </source>
</evidence>
<dbReference type="EMBL" id="LVHF01000028">
    <property type="protein sequence ID" value="OAN13718.1"/>
    <property type="molecule type" value="Genomic_DNA"/>
</dbReference>
<keyword evidence="2" id="KW-0732">Signal</keyword>
<dbReference type="RefSeq" id="WP_068332250.1">
    <property type="nucleotide sequence ID" value="NZ_LVHF01000028.1"/>
</dbReference>
<protein>
    <recommendedName>
        <fullName evidence="5">DUF3541 domain-containing protein</fullName>
    </recommendedName>
</protein>
<organism evidence="3 4">
    <name type="scientific">Photobacterium jeanii</name>
    <dbReference type="NCBI Taxonomy" id="858640"/>
    <lineage>
        <taxon>Bacteria</taxon>
        <taxon>Pseudomonadati</taxon>
        <taxon>Pseudomonadota</taxon>
        <taxon>Gammaproteobacteria</taxon>
        <taxon>Vibrionales</taxon>
        <taxon>Vibrionaceae</taxon>
        <taxon>Photobacterium</taxon>
    </lineage>
</organism>
<feature type="signal peptide" evidence="2">
    <location>
        <begin position="1"/>
        <end position="25"/>
    </location>
</feature>
<keyword evidence="4" id="KW-1185">Reference proteome</keyword>
<feature type="chain" id="PRO_5008090169" description="DUF3541 domain-containing protein" evidence="2">
    <location>
        <begin position="26"/>
        <end position="391"/>
    </location>
</feature>
<evidence type="ECO:0008006" key="5">
    <source>
        <dbReference type="Google" id="ProtNLM"/>
    </source>
</evidence>
<accession>A0A178K8Q6</accession>
<sequence>MKFKLSQLASVIALSSVFVVLPSHAKQSENNTLNTPPPLTQTVATPVSPPSPTLELGTPASYKRDAHLIRQTFEQELYTLSAFKMGHFGLRMYRQTQDSKYKAAIWADMARVASTLNKAAYEVNTPEKIAEYAQERLDNYANDDSERTQRRYKATKRMPEYLVIGVGLTGSMARAHEYGLAHQADDTLRKIIRQYDFKKYATDIEMIHAWAAQLANQVYWLRQLGEQDVVDDFVTAFKQAYPDSMDSQLSKQQYMNKIYGLTHIIIADSQYYQKTVNEAEHQWIYDYYRNNIDTIIERTNEDVLAEVGLNFLLAGKENDPVVNKIRNVIQKSINRQHGMIATRKGTFNLEKAEHRNLLAIMLLDWHQPQMGPTIQNQPKIVSSLPYGLIAK</sequence>
<gene>
    <name evidence="3" type="ORF">A3K86_14200</name>
</gene>
<proteinExistence type="predicted"/>
<name>A0A178K8Q6_9GAMM</name>
<comment type="caution">
    <text evidence="3">The sequence shown here is derived from an EMBL/GenBank/DDBJ whole genome shotgun (WGS) entry which is preliminary data.</text>
</comment>
<feature type="region of interest" description="Disordered" evidence="1">
    <location>
        <begin position="28"/>
        <end position="52"/>
    </location>
</feature>
<feature type="compositionally biased region" description="Low complexity" evidence="1">
    <location>
        <begin position="30"/>
        <end position="46"/>
    </location>
</feature>
<dbReference type="AlphaFoldDB" id="A0A178K8Q6"/>
<dbReference type="OrthoDB" id="6080009at2"/>